<evidence type="ECO:0000259" key="3">
    <source>
        <dbReference type="Pfam" id="PF00534"/>
    </source>
</evidence>
<keyword evidence="2" id="KW-0808">Transferase</keyword>
<dbReference type="Pfam" id="PF13439">
    <property type="entry name" value="Glyco_transf_4"/>
    <property type="match status" value="1"/>
</dbReference>
<feature type="domain" description="Glycosyltransferase subfamily 4-like N-terminal" evidence="4">
    <location>
        <begin position="20"/>
        <end position="144"/>
    </location>
</feature>
<sequence>MTPSSSLHVVHVCCTAAFAGVERHVSELAAAQVADGHRVTVIGGDQARVREVAGDGVRVLPGHRIDVAVRSLRRLDAAADVVNAHMTGAELAVALSPWVRARMVSTRHFASPRGSRPATRAVVRWSTRRVDAQIAVSRYVAEHVDGASTVVLSGVRPEPDRVPAAGRQKVVLVAQRLEREKDTDVALRGFAASGLREQGWRLQVAGGGSLRDELEALAAELGLGGSVEFLGQRHDVWDLMREAGVLVASRPDEAFGLSVVEAMARGLPVVAAGSGAHLETVGSVPGAALYRPGDAADAARVLGALASSEQERDEYGARLQAAQRERFTVAQQARRTEAVYREVL</sequence>
<dbReference type="GO" id="GO:0016757">
    <property type="term" value="F:glycosyltransferase activity"/>
    <property type="evidence" value="ECO:0007669"/>
    <property type="project" value="UniProtKB-KW"/>
</dbReference>
<dbReference type="SUPFAM" id="SSF53756">
    <property type="entry name" value="UDP-Glycosyltransferase/glycogen phosphorylase"/>
    <property type="match status" value="1"/>
</dbReference>
<keyword evidence="1" id="KW-0328">Glycosyltransferase</keyword>
<feature type="domain" description="Glycosyl transferase family 1" evidence="3">
    <location>
        <begin position="163"/>
        <end position="316"/>
    </location>
</feature>
<dbReference type="CDD" id="cd03801">
    <property type="entry name" value="GT4_PimA-like"/>
    <property type="match status" value="1"/>
</dbReference>
<dbReference type="PANTHER" id="PTHR12526">
    <property type="entry name" value="GLYCOSYLTRANSFERASE"/>
    <property type="match status" value="1"/>
</dbReference>
<reference evidence="5" key="1">
    <citation type="submission" date="2020-11" db="EMBL/GenBank/DDBJ databases">
        <title>Nocardioides sp. nov., isolated from Soil of Cynanchum wilfordii Hemsley rhizosphere.</title>
        <authorList>
            <person name="Lee J.-S."/>
            <person name="Suh M.K."/>
            <person name="Kim J.-S."/>
        </authorList>
    </citation>
    <scope>NUCLEOTIDE SEQUENCE</scope>
    <source>
        <strain evidence="5">KCTC 19275</strain>
    </source>
</reference>
<dbReference type="AlphaFoldDB" id="A0A930VIY5"/>
<proteinExistence type="predicted"/>
<dbReference type="Proteomes" id="UP000640489">
    <property type="component" value="Unassembled WGS sequence"/>
</dbReference>
<dbReference type="InterPro" id="IPR001296">
    <property type="entry name" value="Glyco_trans_1"/>
</dbReference>
<dbReference type="RefSeq" id="WP_194708578.1">
    <property type="nucleotide sequence ID" value="NZ_JADKPN010000015.1"/>
</dbReference>
<evidence type="ECO:0000313" key="5">
    <source>
        <dbReference type="EMBL" id="MBF4765397.1"/>
    </source>
</evidence>
<organism evidence="5 6">
    <name type="scientific">Nocardioides islandensis</name>
    <dbReference type="NCBI Taxonomy" id="433663"/>
    <lineage>
        <taxon>Bacteria</taxon>
        <taxon>Bacillati</taxon>
        <taxon>Actinomycetota</taxon>
        <taxon>Actinomycetes</taxon>
        <taxon>Propionibacteriales</taxon>
        <taxon>Nocardioidaceae</taxon>
        <taxon>Nocardioides</taxon>
    </lineage>
</organism>
<protein>
    <submittedName>
        <fullName evidence="5">Glycosyltransferase family 4 protein</fullName>
    </submittedName>
</protein>
<evidence type="ECO:0000256" key="2">
    <source>
        <dbReference type="ARBA" id="ARBA00022679"/>
    </source>
</evidence>
<dbReference type="InterPro" id="IPR028098">
    <property type="entry name" value="Glyco_trans_4-like_N"/>
</dbReference>
<evidence type="ECO:0000313" key="6">
    <source>
        <dbReference type="Proteomes" id="UP000640489"/>
    </source>
</evidence>
<dbReference type="Gene3D" id="3.40.50.2000">
    <property type="entry name" value="Glycogen Phosphorylase B"/>
    <property type="match status" value="2"/>
</dbReference>
<gene>
    <name evidence="5" type="ORF">ISU07_19885</name>
</gene>
<evidence type="ECO:0000256" key="1">
    <source>
        <dbReference type="ARBA" id="ARBA00022676"/>
    </source>
</evidence>
<keyword evidence="6" id="KW-1185">Reference proteome</keyword>
<dbReference type="EMBL" id="JADKPN010000015">
    <property type="protein sequence ID" value="MBF4765397.1"/>
    <property type="molecule type" value="Genomic_DNA"/>
</dbReference>
<accession>A0A930VIY5</accession>
<comment type="caution">
    <text evidence="5">The sequence shown here is derived from an EMBL/GenBank/DDBJ whole genome shotgun (WGS) entry which is preliminary data.</text>
</comment>
<dbReference type="PANTHER" id="PTHR12526:SF637">
    <property type="entry name" value="GLYCOSYLTRANSFERASE EPSF-RELATED"/>
    <property type="match status" value="1"/>
</dbReference>
<name>A0A930VIY5_9ACTN</name>
<dbReference type="Pfam" id="PF00534">
    <property type="entry name" value="Glycos_transf_1"/>
    <property type="match status" value="1"/>
</dbReference>
<evidence type="ECO:0000259" key="4">
    <source>
        <dbReference type="Pfam" id="PF13439"/>
    </source>
</evidence>